<evidence type="ECO:0000256" key="9">
    <source>
        <dbReference type="ARBA" id="ARBA00023136"/>
    </source>
</evidence>
<dbReference type="EMBL" id="JAGKQM010000013">
    <property type="protein sequence ID" value="KAH0893383.1"/>
    <property type="molecule type" value="Genomic_DNA"/>
</dbReference>
<keyword evidence="4" id="KW-0433">Leucine-rich repeat</keyword>
<dbReference type="Gene3D" id="3.80.10.10">
    <property type="entry name" value="Ribonuclease Inhibitor"/>
    <property type="match status" value="7"/>
</dbReference>
<dbReference type="PANTHER" id="PTHR48052:SF66">
    <property type="entry name" value="OS02G0610000 PROTEIN"/>
    <property type="match status" value="1"/>
</dbReference>
<keyword evidence="6 13" id="KW-0732">Signal</keyword>
<dbReference type="InterPro" id="IPR003591">
    <property type="entry name" value="Leu-rich_rpt_typical-subtyp"/>
</dbReference>
<keyword evidence="11" id="KW-0325">Glycoprotein</keyword>
<protein>
    <recommendedName>
        <fullName evidence="18">Leucine-rich repeat-containing N-terminal plant-type domain-containing protein</fullName>
    </recommendedName>
</protein>
<evidence type="ECO:0000256" key="7">
    <source>
        <dbReference type="ARBA" id="ARBA00022737"/>
    </source>
</evidence>
<evidence type="ECO:0000256" key="5">
    <source>
        <dbReference type="ARBA" id="ARBA00022692"/>
    </source>
</evidence>
<evidence type="ECO:0000256" key="2">
    <source>
        <dbReference type="ARBA" id="ARBA00009592"/>
    </source>
</evidence>
<evidence type="ECO:0000313" key="17">
    <source>
        <dbReference type="Proteomes" id="UP000824890"/>
    </source>
</evidence>
<comment type="similarity">
    <text evidence="2">Belongs to the RLP family.</text>
</comment>
<evidence type="ECO:0000256" key="1">
    <source>
        <dbReference type="ARBA" id="ARBA00004251"/>
    </source>
</evidence>
<feature type="chain" id="PRO_5045436099" description="Leucine-rich repeat-containing N-terminal plant-type domain-containing protein" evidence="13">
    <location>
        <begin position="16"/>
        <end position="1320"/>
    </location>
</feature>
<gene>
    <name evidence="16" type="ORF">HID58_055812</name>
</gene>
<evidence type="ECO:0000256" key="8">
    <source>
        <dbReference type="ARBA" id="ARBA00022989"/>
    </source>
</evidence>
<keyword evidence="5 12" id="KW-0812">Transmembrane</keyword>
<dbReference type="PROSITE" id="PS51450">
    <property type="entry name" value="LRR"/>
    <property type="match status" value="1"/>
</dbReference>
<organism evidence="16 17">
    <name type="scientific">Brassica napus</name>
    <name type="common">Rape</name>
    <dbReference type="NCBI Taxonomy" id="3708"/>
    <lineage>
        <taxon>Eukaryota</taxon>
        <taxon>Viridiplantae</taxon>
        <taxon>Streptophyta</taxon>
        <taxon>Embryophyta</taxon>
        <taxon>Tracheophyta</taxon>
        <taxon>Spermatophyta</taxon>
        <taxon>Magnoliopsida</taxon>
        <taxon>eudicotyledons</taxon>
        <taxon>Gunneridae</taxon>
        <taxon>Pentapetalae</taxon>
        <taxon>rosids</taxon>
        <taxon>malvids</taxon>
        <taxon>Brassicales</taxon>
        <taxon>Brassicaceae</taxon>
        <taxon>Brassiceae</taxon>
        <taxon>Brassica</taxon>
    </lineage>
</organism>
<evidence type="ECO:0000259" key="15">
    <source>
        <dbReference type="Pfam" id="PF23598"/>
    </source>
</evidence>
<dbReference type="Proteomes" id="UP000824890">
    <property type="component" value="Unassembled WGS sequence"/>
</dbReference>
<dbReference type="SUPFAM" id="SSF52047">
    <property type="entry name" value="RNI-like"/>
    <property type="match status" value="1"/>
</dbReference>
<evidence type="ECO:0000256" key="13">
    <source>
        <dbReference type="SAM" id="SignalP"/>
    </source>
</evidence>
<evidence type="ECO:0000256" key="6">
    <source>
        <dbReference type="ARBA" id="ARBA00022729"/>
    </source>
</evidence>
<keyword evidence="10" id="KW-0675">Receptor</keyword>
<comment type="caution">
    <text evidence="16">The sequence shown here is derived from an EMBL/GenBank/DDBJ whole genome shotgun (WGS) entry which is preliminary data.</text>
</comment>
<dbReference type="InterPro" id="IPR013210">
    <property type="entry name" value="LRR_N_plant-typ"/>
</dbReference>
<feature type="transmembrane region" description="Helical" evidence="12">
    <location>
        <begin position="642"/>
        <end position="665"/>
    </location>
</feature>
<evidence type="ECO:0008006" key="18">
    <source>
        <dbReference type="Google" id="ProtNLM"/>
    </source>
</evidence>
<feature type="domain" description="Disease resistance R13L4/SHOC-2-like LRR" evidence="15">
    <location>
        <begin position="99"/>
        <end position="226"/>
    </location>
</feature>
<dbReference type="Pfam" id="PF23598">
    <property type="entry name" value="LRR_14"/>
    <property type="match status" value="1"/>
</dbReference>
<dbReference type="SUPFAM" id="SSF52058">
    <property type="entry name" value="L domain-like"/>
    <property type="match status" value="3"/>
</dbReference>
<dbReference type="Pfam" id="PF08263">
    <property type="entry name" value="LRRNT_2"/>
    <property type="match status" value="2"/>
</dbReference>
<dbReference type="InterPro" id="IPR032675">
    <property type="entry name" value="LRR_dom_sf"/>
</dbReference>
<evidence type="ECO:0000256" key="11">
    <source>
        <dbReference type="ARBA" id="ARBA00023180"/>
    </source>
</evidence>
<comment type="subcellular location">
    <subcellularLocation>
        <location evidence="1">Cell membrane</location>
        <topology evidence="1">Single-pass type I membrane protein</topology>
    </subcellularLocation>
</comment>
<feature type="transmembrane region" description="Helical" evidence="12">
    <location>
        <begin position="718"/>
        <end position="736"/>
    </location>
</feature>
<dbReference type="SMART" id="SM00369">
    <property type="entry name" value="LRR_TYP"/>
    <property type="match status" value="15"/>
</dbReference>
<evidence type="ECO:0000256" key="4">
    <source>
        <dbReference type="ARBA" id="ARBA00022614"/>
    </source>
</evidence>
<dbReference type="InterPro" id="IPR055414">
    <property type="entry name" value="LRR_R13L4/SHOC2-like"/>
</dbReference>
<sequence length="1320" mass="144193">MGFTFKVMRLILVSAFLVIVPFEDLDMLCAQTIRLTEETDKQALLEFKAHVSETNRVVLDSWNDSLPLCMWTGVKCGSKHRRVTGVDLGGLKLTGVVSPFIGNLSFLRSLNLADNFFSGAIPFEVGNLFRLQYLNMSNNFLGGALPVVLSNCSSLSSLDLSSNHFEQGVPAEFGSLSKLVLLSLGRNNLTGKFPASLGNLTSLQMLDIIYNQMDGEIPGSIARLKQIVFFRIALNTFTVFLSITGNSFAGSLRPDFGSLLPNLQILYMGINNFTGSIPESLSNISNLQQLDIPSNHLTGKIPLSFGRLRNLLRLGLNNNSLGSYSSGDLDFLGAMANCTRLQYLNVGMNKLGGQLPMSIANLSTQLTELSLGINFISGSIPHGIANLVRLQALDMGENLLTGKLPPSFGELSELRKVLLYSNQLSGEIPSSLGNITWLTYLYLINNTFEGSIPSSLGRCSYLLDLNLGTNKLNGSIPHELMELPSLIILNVSFNSLVGPLREDVGNLKFLLGLDVSYNKLSGQIPSSLGNCLSLEYLWLQGNSFVGSIPDMTRLTGLRFLDLSKNNLSGTIPEYLANFSKLQNLNLSTNNFEGAVPTEGIFGNTSAMSIVGNINLCGGIPSLLLEPCSVELPGKHSSSVKKIIAICVSSGIASLLLLSLSVFYICRYKQRMKNVRVEMVECLSQLVYQVGVRCSEESPVNRISMAEALRKLVSVRDTLRPFSLMLLQVLALHTLVFCCQASTFTDQTDKQALLEFQSNLSPNSRVSLASWNESFDLCNWTGVTCARKHKRVSGLNLSGMKLTGVISPSIGNLSFLTSLSLSHNYFHGSIPPEVGKLFRLQHLNLSNNVLGGGIPLGLSNCFALLNNLEHEIPSELASLSSLVLLSLRRNALTGKLPASFGILTSLERLDLAYNRVFPPAIYNLSSLLFLSIPTNPFSGQLRPDVDLLYPNIQVLFLGGNAFKGQIPSSLANITSLRDYSILVLATTDLGGGGKMSHAISNLSNRLTYLFLGGNFISGSISHDIGNLESLQTFKVEQSLLTEIPPSLGNLSMIAELYLYNNSFKGTIPSTLGNCSYLPYLGLDYNMLHGSIPQELMEARSLVSLNVSYNNLTGDLPSEVGKLENLIQLYVSHNQLSGHIPQTLGSCLSLEDISLNRNLFEGSIINIRDLRDLKLLDLSNNNLSGSIPGYLVNLSSLEYVNLSVNSLEGPVPTEGAFRNFSQFSIFANINLCGGIPELQLKPCSVLGEIKRVKKKKIVIGIGAGVALFVLSVIIGIISRCWFKKRNKNDRELPRNRLAISEIVKELFIIRERFFKTRRTAGR</sequence>
<dbReference type="InterPro" id="IPR001611">
    <property type="entry name" value="Leu-rich_rpt"/>
</dbReference>
<evidence type="ECO:0000256" key="10">
    <source>
        <dbReference type="ARBA" id="ARBA00023170"/>
    </source>
</evidence>
<keyword evidence="8 12" id="KW-1133">Transmembrane helix</keyword>
<evidence type="ECO:0000256" key="12">
    <source>
        <dbReference type="SAM" id="Phobius"/>
    </source>
</evidence>
<feature type="signal peptide" evidence="13">
    <location>
        <begin position="1"/>
        <end position="15"/>
    </location>
</feature>
<evidence type="ECO:0000259" key="14">
    <source>
        <dbReference type="Pfam" id="PF08263"/>
    </source>
</evidence>
<proteinExistence type="inferred from homology"/>
<dbReference type="SMART" id="SM00365">
    <property type="entry name" value="LRR_SD22"/>
    <property type="match status" value="9"/>
</dbReference>
<keyword evidence="3" id="KW-1003">Cell membrane</keyword>
<reference evidence="16 17" key="1">
    <citation type="submission" date="2021-05" db="EMBL/GenBank/DDBJ databases">
        <title>Genome Assembly of Synthetic Allotetraploid Brassica napus Reveals Homoeologous Exchanges between Subgenomes.</title>
        <authorList>
            <person name="Davis J.T."/>
        </authorList>
    </citation>
    <scope>NUCLEOTIDE SEQUENCE [LARGE SCALE GENOMIC DNA]</scope>
    <source>
        <strain evidence="17">cv. Da-Ae</strain>
        <tissue evidence="16">Seedling</tissue>
    </source>
</reference>
<name>A0ABQ8ALV1_BRANA</name>
<evidence type="ECO:0000256" key="3">
    <source>
        <dbReference type="ARBA" id="ARBA00022475"/>
    </source>
</evidence>
<dbReference type="PANTHER" id="PTHR48052">
    <property type="entry name" value="UNNAMED PRODUCT"/>
    <property type="match status" value="1"/>
</dbReference>
<keyword evidence="7" id="KW-0677">Repeat</keyword>
<feature type="domain" description="Leucine-rich repeat-containing N-terminal plant-type" evidence="14">
    <location>
        <begin position="746"/>
        <end position="784"/>
    </location>
</feature>
<dbReference type="PRINTS" id="PR00019">
    <property type="entry name" value="LEURICHRPT"/>
</dbReference>
<evidence type="ECO:0000313" key="16">
    <source>
        <dbReference type="EMBL" id="KAH0893383.1"/>
    </source>
</evidence>
<feature type="transmembrane region" description="Helical" evidence="12">
    <location>
        <begin position="1255"/>
        <end position="1280"/>
    </location>
</feature>
<keyword evidence="9 12" id="KW-0472">Membrane</keyword>
<keyword evidence="17" id="KW-1185">Reference proteome</keyword>
<accession>A0ABQ8ALV1</accession>
<feature type="domain" description="Leucine-rich repeat-containing N-terminal plant-type" evidence="14">
    <location>
        <begin position="38"/>
        <end position="76"/>
    </location>
</feature>
<dbReference type="Pfam" id="PF00560">
    <property type="entry name" value="LRR_1"/>
    <property type="match status" value="13"/>
</dbReference>